<dbReference type="Gene3D" id="3.40.50.1980">
    <property type="entry name" value="Nitrogenase molybdenum iron protein domain"/>
    <property type="match status" value="2"/>
</dbReference>
<dbReference type="GO" id="GO:0046872">
    <property type="term" value="F:metal ion binding"/>
    <property type="evidence" value="ECO:0007669"/>
    <property type="project" value="InterPro"/>
</dbReference>
<comment type="caution">
    <text evidence="2">The sequence shown here is derived from an EMBL/GenBank/DDBJ whole genome shotgun (WGS) entry which is preliminary data.</text>
</comment>
<keyword evidence="3" id="KW-1185">Reference proteome</keyword>
<dbReference type="InterPro" id="IPR006127">
    <property type="entry name" value="ZnuA-like"/>
</dbReference>
<dbReference type="GO" id="GO:0030001">
    <property type="term" value="P:metal ion transport"/>
    <property type="evidence" value="ECO:0007669"/>
    <property type="project" value="InterPro"/>
</dbReference>
<accession>A0A497XNI9</accession>
<gene>
    <name evidence="2" type="ORF">DFR35_0502</name>
</gene>
<feature type="chain" id="PRO_5019718447" evidence="1">
    <location>
        <begin position="23"/>
        <end position="301"/>
    </location>
</feature>
<dbReference type="Pfam" id="PF01297">
    <property type="entry name" value="ZnuA"/>
    <property type="match status" value="1"/>
</dbReference>
<protein>
    <submittedName>
        <fullName evidence="2">Zinc/manganese transport system substrate-binding protein</fullName>
    </submittedName>
</protein>
<dbReference type="SUPFAM" id="SSF53807">
    <property type="entry name" value="Helical backbone' metal receptor"/>
    <property type="match status" value="1"/>
</dbReference>
<organism evidence="2 3">
    <name type="scientific">Sulfurisoma sediminicola</name>
    <dbReference type="NCBI Taxonomy" id="1381557"/>
    <lineage>
        <taxon>Bacteria</taxon>
        <taxon>Pseudomonadati</taxon>
        <taxon>Pseudomonadota</taxon>
        <taxon>Betaproteobacteria</taxon>
        <taxon>Nitrosomonadales</taxon>
        <taxon>Sterolibacteriaceae</taxon>
        <taxon>Sulfurisoma</taxon>
    </lineage>
</organism>
<reference evidence="2 3" key="1">
    <citation type="submission" date="2018-10" db="EMBL/GenBank/DDBJ databases">
        <title>Genomic Encyclopedia of Type Strains, Phase IV (KMG-IV): sequencing the most valuable type-strain genomes for metagenomic binning, comparative biology and taxonomic classification.</title>
        <authorList>
            <person name="Goeker M."/>
        </authorList>
    </citation>
    <scope>NUCLEOTIDE SEQUENCE [LARGE SCALE GENOMIC DNA]</scope>
    <source>
        <strain evidence="2 3">DSM 26916</strain>
    </source>
</reference>
<dbReference type="PANTHER" id="PTHR42953:SF2">
    <property type="entry name" value="ADHESION PROTEIN"/>
    <property type="match status" value="1"/>
</dbReference>
<evidence type="ECO:0000313" key="3">
    <source>
        <dbReference type="Proteomes" id="UP000268908"/>
    </source>
</evidence>
<dbReference type="AlphaFoldDB" id="A0A497XNI9"/>
<dbReference type="EMBL" id="RCCI01000004">
    <property type="protein sequence ID" value="RLJ67948.1"/>
    <property type="molecule type" value="Genomic_DNA"/>
</dbReference>
<keyword evidence="1" id="KW-0732">Signal</keyword>
<dbReference type="InterPro" id="IPR050492">
    <property type="entry name" value="Bact_metal-bind_prot9"/>
</dbReference>
<dbReference type="Proteomes" id="UP000268908">
    <property type="component" value="Unassembled WGS sequence"/>
</dbReference>
<evidence type="ECO:0000256" key="1">
    <source>
        <dbReference type="SAM" id="SignalP"/>
    </source>
</evidence>
<sequence length="301" mass="32488">MRINSRLLVGGVLAVLAAPALAALNIFATVPEWAALAQEIGGDRVKVFAATHALQDPHRIEAKPSLIARARSADLVVATGAELEVGWLPLVLRESGNARIQPGRPGHFEAARLVVMLEVPARLDRADGDVHAEGNPHIQTDPRNILKVAEALASRMAELDAANAAAFRDGLKAFAQRWQANLARWEKAAAPLKGQPVVVQHKSLTYLLHWLGLREVATLEPRPGVEASAGQLGELLQRVRKQPPRLVLRAAYEAPRAAEWFAGEAKVPLVILPFTVGGDEAARDLTTLFDDTVARLLQGLK</sequence>
<evidence type="ECO:0000313" key="2">
    <source>
        <dbReference type="EMBL" id="RLJ67948.1"/>
    </source>
</evidence>
<name>A0A497XNI9_9PROT</name>
<dbReference type="PANTHER" id="PTHR42953">
    <property type="entry name" value="HIGH-AFFINITY ZINC UPTAKE SYSTEM PROTEIN ZNUA-RELATED"/>
    <property type="match status" value="1"/>
</dbReference>
<feature type="signal peptide" evidence="1">
    <location>
        <begin position="1"/>
        <end position="22"/>
    </location>
</feature>
<proteinExistence type="predicted"/>